<name>A0ABV4U0Y9_9BACT</name>
<feature type="signal peptide" evidence="2">
    <location>
        <begin position="1"/>
        <end position="26"/>
    </location>
</feature>
<reference evidence="3 4" key="1">
    <citation type="submission" date="2024-08" db="EMBL/GenBank/DDBJ databases">
        <title>Whole-genome sequencing of halo(alkali)philic microorganisms from hypersaline lakes.</title>
        <authorList>
            <person name="Sorokin D.Y."/>
            <person name="Merkel A.Y."/>
            <person name="Messina E."/>
            <person name="Yakimov M."/>
        </authorList>
    </citation>
    <scope>NUCLEOTIDE SEQUENCE [LARGE SCALE GENOMIC DNA]</scope>
    <source>
        <strain evidence="3 4">AB-hyl4</strain>
    </source>
</reference>
<feature type="compositionally biased region" description="Polar residues" evidence="1">
    <location>
        <begin position="283"/>
        <end position="333"/>
    </location>
</feature>
<keyword evidence="4" id="KW-1185">Reference proteome</keyword>
<evidence type="ECO:0000256" key="1">
    <source>
        <dbReference type="SAM" id="MobiDB-lite"/>
    </source>
</evidence>
<feature type="region of interest" description="Disordered" evidence="1">
    <location>
        <begin position="283"/>
        <end position="334"/>
    </location>
</feature>
<sequence length="444" mass="49831">MTWRHCLGCLTALALLLALTPAHSRADDSLLADERWSESAFGLSLRPPAGSTLYEQTADRAIATFLVDDDMSIRVHFRQAEERVTLDLVRQRAAEQFTFYYPAAVVVEDDVEEIRIADRRGARWYFLVPGDEGQWVAGQAFVMIDPFTVAMFQYESDAHSYERSRRIFEAVLDSVELMPPDELDRQRTALIEAGDAWLAEVDFAAVEGVLPERQFMRVIEGDTDVGYQRIVTEHVENLGEAGVEVRIQARDLVGDGHAYDSQSELFLGEGEQTELWSSVTTLRPKEQPQQPAGLQSREQLQPQHGTEQTWTDTGLRSHNRISVSQEGPTQIESRNWEVPPKAYASQVVAQATPALMAKQAAAGRPPAAMAFYAYHPSAGRLMLRAVRIEPSDDGGWRVYDRPAPDRAEQVFHFDAEGQLIEHHTGDGRVSRPATEDEIRAVWGR</sequence>
<keyword evidence="2" id="KW-0732">Signal</keyword>
<evidence type="ECO:0008006" key="5">
    <source>
        <dbReference type="Google" id="ProtNLM"/>
    </source>
</evidence>
<accession>A0ABV4U0Y9</accession>
<evidence type="ECO:0000256" key="2">
    <source>
        <dbReference type="SAM" id="SignalP"/>
    </source>
</evidence>
<proteinExistence type="predicted"/>
<dbReference type="Proteomes" id="UP001575105">
    <property type="component" value="Unassembled WGS sequence"/>
</dbReference>
<evidence type="ECO:0000313" key="4">
    <source>
        <dbReference type="Proteomes" id="UP001575105"/>
    </source>
</evidence>
<organism evidence="3 4">
    <name type="scientific">Natronomicrosphaera hydrolytica</name>
    <dbReference type="NCBI Taxonomy" id="3242702"/>
    <lineage>
        <taxon>Bacteria</taxon>
        <taxon>Pseudomonadati</taxon>
        <taxon>Planctomycetota</taxon>
        <taxon>Phycisphaerae</taxon>
        <taxon>Phycisphaerales</taxon>
        <taxon>Phycisphaeraceae</taxon>
        <taxon>Natronomicrosphaera</taxon>
    </lineage>
</organism>
<gene>
    <name evidence="3" type="ORF">ACERK3_01895</name>
</gene>
<feature type="chain" id="PRO_5047262617" description="Outer membrane lipoprotein-sorting protein" evidence="2">
    <location>
        <begin position="27"/>
        <end position="444"/>
    </location>
</feature>
<dbReference type="EMBL" id="JBGUBD010000001">
    <property type="protein sequence ID" value="MFA9477037.1"/>
    <property type="molecule type" value="Genomic_DNA"/>
</dbReference>
<protein>
    <recommendedName>
        <fullName evidence="5">Outer membrane lipoprotein-sorting protein</fullName>
    </recommendedName>
</protein>
<evidence type="ECO:0000313" key="3">
    <source>
        <dbReference type="EMBL" id="MFA9477037.1"/>
    </source>
</evidence>
<dbReference type="RefSeq" id="WP_425343960.1">
    <property type="nucleotide sequence ID" value="NZ_JBGUBD010000001.1"/>
</dbReference>
<comment type="caution">
    <text evidence="3">The sequence shown here is derived from an EMBL/GenBank/DDBJ whole genome shotgun (WGS) entry which is preliminary data.</text>
</comment>